<dbReference type="AlphaFoldDB" id="A0A8T1CRI7"/>
<organism evidence="1 2">
    <name type="scientific">Phytophthora cactorum</name>
    <dbReference type="NCBI Taxonomy" id="29920"/>
    <lineage>
        <taxon>Eukaryota</taxon>
        <taxon>Sar</taxon>
        <taxon>Stramenopiles</taxon>
        <taxon>Oomycota</taxon>
        <taxon>Peronosporomycetes</taxon>
        <taxon>Peronosporales</taxon>
        <taxon>Peronosporaceae</taxon>
        <taxon>Phytophthora</taxon>
    </lineage>
</organism>
<reference evidence="1" key="1">
    <citation type="submission" date="2018-10" db="EMBL/GenBank/DDBJ databases">
        <title>Effector identification in a new, highly contiguous assembly of the strawberry crown rot pathogen Phytophthora cactorum.</title>
        <authorList>
            <person name="Armitage A.D."/>
            <person name="Nellist C.F."/>
            <person name="Bates H."/>
            <person name="Vickerstaff R.J."/>
            <person name="Harrison R.J."/>
        </authorList>
    </citation>
    <scope>NUCLEOTIDE SEQUENCE</scope>
    <source>
        <strain evidence="1">4040</strain>
    </source>
</reference>
<comment type="caution">
    <text evidence="1">The sequence shown here is derived from an EMBL/GenBank/DDBJ whole genome shotgun (WGS) entry which is preliminary data.</text>
</comment>
<protein>
    <submittedName>
        <fullName evidence="1">Uncharacterized protein</fullName>
    </submittedName>
</protein>
<accession>A0A8T1CRI7</accession>
<evidence type="ECO:0000313" key="1">
    <source>
        <dbReference type="EMBL" id="KAG2925606.1"/>
    </source>
</evidence>
<name>A0A8T1CRI7_9STRA</name>
<gene>
    <name evidence="1" type="ORF">PC117_g15162</name>
</gene>
<sequence length="193" mass="21146">MTLYHALSGKSPFYDITNDEELRLCKLARELPDRDTQLVSDAAWEVITQCCAPAPDQRPVMPKVLEALKMVVGQCPANDAPSIAATFGNSVINVEDIEPTIGTLVNAAIDIEAAVDVDQSNEKVTSDPPSKMSSLVEEILTTPEPTRTPEVSPNHADRIPVKSRNSGPAKNTRYLRFSLWLWLLQLLLASSYG</sequence>
<proteinExistence type="predicted"/>
<dbReference type="Proteomes" id="UP000736787">
    <property type="component" value="Unassembled WGS sequence"/>
</dbReference>
<dbReference type="EMBL" id="RCMK01000495">
    <property type="protein sequence ID" value="KAG2925606.1"/>
    <property type="molecule type" value="Genomic_DNA"/>
</dbReference>
<evidence type="ECO:0000313" key="2">
    <source>
        <dbReference type="Proteomes" id="UP000736787"/>
    </source>
</evidence>
<dbReference type="Gene3D" id="1.10.510.10">
    <property type="entry name" value="Transferase(Phosphotransferase) domain 1"/>
    <property type="match status" value="1"/>
</dbReference>
<dbReference type="SUPFAM" id="SSF56112">
    <property type="entry name" value="Protein kinase-like (PK-like)"/>
    <property type="match status" value="1"/>
</dbReference>
<dbReference type="InterPro" id="IPR011009">
    <property type="entry name" value="Kinase-like_dom_sf"/>
</dbReference>